<evidence type="ECO:0000256" key="6">
    <source>
        <dbReference type="ARBA" id="ARBA00004496"/>
    </source>
</evidence>
<keyword evidence="16" id="KW-0479">Metal-binding</keyword>
<keyword evidence="14" id="KW-0808">Transferase</keyword>
<dbReference type="PRINTS" id="PR00107">
    <property type="entry name" value="PHOSPHOCPHPR"/>
</dbReference>
<dbReference type="InterPro" id="IPR035895">
    <property type="entry name" value="HPr-like_sf"/>
</dbReference>
<comment type="similarity">
    <text evidence="7">Belongs to the PEP-utilizing enzyme family.</text>
</comment>
<comment type="catalytic activity">
    <reaction evidence="1">
        <text>L-histidyl-[protein] + phosphoenolpyruvate = N(pros)-phospho-L-histidyl-[protein] + pyruvate</text>
        <dbReference type="Rhea" id="RHEA:23880"/>
        <dbReference type="Rhea" id="RHEA-COMP:9745"/>
        <dbReference type="Rhea" id="RHEA-COMP:9746"/>
        <dbReference type="ChEBI" id="CHEBI:15361"/>
        <dbReference type="ChEBI" id="CHEBI:29979"/>
        <dbReference type="ChEBI" id="CHEBI:58702"/>
        <dbReference type="ChEBI" id="CHEBI:64837"/>
        <dbReference type="EC" id="2.7.3.9"/>
    </reaction>
</comment>
<evidence type="ECO:0000256" key="11">
    <source>
        <dbReference type="ARBA" id="ARBA00022448"/>
    </source>
</evidence>
<evidence type="ECO:0000313" key="24">
    <source>
        <dbReference type="EMBL" id="GIE53876.1"/>
    </source>
</evidence>
<dbReference type="GO" id="GO:0008965">
    <property type="term" value="F:phosphoenolpyruvate-protein phosphotransferase activity"/>
    <property type="evidence" value="ECO:0007669"/>
    <property type="project" value="UniProtKB-EC"/>
</dbReference>
<dbReference type="Gene3D" id="3.30.1340.10">
    <property type="entry name" value="HPr-like"/>
    <property type="match status" value="1"/>
</dbReference>
<dbReference type="Gene3D" id="1.10.274.10">
    <property type="entry name" value="PtsI, HPr-binding domain"/>
    <property type="match status" value="1"/>
</dbReference>
<feature type="domain" description="HPr" evidence="23">
    <location>
        <begin position="150"/>
        <end position="240"/>
    </location>
</feature>
<evidence type="ECO:0000313" key="25">
    <source>
        <dbReference type="Proteomes" id="UP000647172"/>
    </source>
</evidence>
<dbReference type="Pfam" id="PF05524">
    <property type="entry name" value="PEP-utilisers_N"/>
    <property type="match status" value="1"/>
</dbReference>
<dbReference type="InterPro" id="IPR036618">
    <property type="entry name" value="PtsI_HPr-bd_sf"/>
</dbReference>
<evidence type="ECO:0000256" key="9">
    <source>
        <dbReference type="ARBA" id="ARBA00012232"/>
    </source>
</evidence>
<evidence type="ECO:0000256" key="17">
    <source>
        <dbReference type="ARBA" id="ARBA00022777"/>
    </source>
</evidence>
<comment type="catalytic activity">
    <reaction evidence="2">
        <text>dihydroxyacetone + phosphoenolpyruvate = dihydroxyacetone phosphate + pyruvate</text>
        <dbReference type="Rhea" id="RHEA:18381"/>
        <dbReference type="ChEBI" id="CHEBI:15361"/>
        <dbReference type="ChEBI" id="CHEBI:16016"/>
        <dbReference type="ChEBI" id="CHEBI:57642"/>
        <dbReference type="ChEBI" id="CHEBI:58702"/>
        <dbReference type="EC" id="2.7.1.121"/>
    </reaction>
</comment>
<keyword evidence="12" id="KW-0963">Cytoplasm</keyword>
<dbReference type="PROSITE" id="PS51096">
    <property type="entry name" value="PTS_EIIA_TYPE_4"/>
    <property type="match status" value="1"/>
</dbReference>
<evidence type="ECO:0000256" key="7">
    <source>
        <dbReference type="ARBA" id="ARBA00007837"/>
    </source>
</evidence>
<keyword evidence="11" id="KW-0813">Transport</keyword>
<dbReference type="InterPro" id="IPR015813">
    <property type="entry name" value="Pyrv/PenolPyrv_kinase-like_dom"/>
</dbReference>
<dbReference type="AlphaFoldDB" id="A0A919JNI2"/>
<proteinExistence type="inferred from homology"/>
<dbReference type="Pfam" id="PF03610">
    <property type="entry name" value="EIIA-man"/>
    <property type="match status" value="1"/>
</dbReference>
<feature type="region of interest" description="Disordered" evidence="20">
    <location>
        <begin position="129"/>
        <end position="153"/>
    </location>
</feature>
<name>A0A919JNI2_9ACTN</name>
<dbReference type="GO" id="GO:0016020">
    <property type="term" value="C:membrane"/>
    <property type="evidence" value="ECO:0007669"/>
    <property type="project" value="InterPro"/>
</dbReference>
<dbReference type="GO" id="GO:0046872">
    <property type="term" value="F:metal ion binding"/>
    <property type="evidence" value="ECO:0007669"/>
    <property type="project" value="UniProtKB-KW"/>
</dbReference>
<evidence type="ECO:0000259" key="22">
    <source>
        <dbReference type="PROSITE" id="PS51096"/>
    </source>
</evidence>
<dbReference type="SUPFAM" id="SSF52009">
    <property type="entry name" value="Phosphohistidine domain"/>
    <property type="match status" value="1"/>
</dbReference>
<keyword evidence="25" id="KW-1185">Reference proteome</keyword>
<keyword evidence="13" id="KW-0762">Sugar transport</keyword>
<feature type="region of interest" description="Disordered" evidence="20">
    <location>
        <begin position="239"/>
        <end position="301"/>
    </location>
</feature>
<dbReference type="InterPro" id="IPR012844">
    <property type="entry name" value="DhaM_N"/>
</dbReference>
<keyword evidence="21" id="KW-0732">Signal</keyword>
<evidence type="ECO:0000259" key="23">
    <source>
        <dbReference type="PROSITE" id="PS51350"/>
    </source>
</evidence>
<evidence type="ECO:0000256" key="10">
    <source>
        <dbReference type="ARBA" id="ARBA00020422"/>
    </source>
</evidence>
<dbReference type="InterPro" id="IPR023151">
    <property type="entry name" value="PEP_util_CS"/>
</dbReference>
<dbReference type="PANTHER" id="PTHR46244">
    <property type="entry name" value="PHOSPHOENOLPYRUVATE-PROTEIN PHOSPHOTRANSFERASE"/>
    <property type="match status" value="1"/>
</dbReference>
<dbReference type="EMBL" id="BOMQ01000091">
    <property type="protein sequence ID" value="GIE53876.1"/>
    <property type="molecule type" value="Genomic_DNA"/>
</dbReference>
<dbReference type="Gene3D" id="3.20.20.60">
    <property type="entry name" value="Phosphoenolpyruvate-binding domains"/>
    <property type="match status" value="1"/>
</dbReference>
<evidence type="ECO:0000256" key="1">
    <source>
        <dbReference type="ARBA" id="ARBA00000683"/>
    </source>
</evidence>
<comment type="function">
    <text evidence="5">General (non sugar-specific) component of the phosphoenolpyruvate-dependent sugar phosphotransferase system (sugar PTS). This major carbohydrate active-transport system catalyzes the phosphorylation of incoming sugar substrates concomitantly with their translocation across the cell membrane. The phosphoryl group from phosphoenolpyruvate (PEP) is transferred to the phosphoryl carrier protein HPr by enzyme I. Phospho-HPr then transfers it to the PTS EIIA domain.</text>
</comment>
<comment type="subunit">
    <text evidence="19">Homodimer. The dihydroxyacetone kinase complex is composed of a homodimer of DhaM, a homodimer of DhaK and the subunit DhaL.</text>
</comment>
<evidence type="ECO:0000256" key="21">
    <source>
        <dbReference type="SAM" id="SignalP"/>
    </source>
</evidence>
<feature type="compositionally biased region" description="Low complexity" evidence="20">
    <location>
        <begin position="134"/>
        <end position="153"/>
    </location>
</feature>
<dbReference type="EC" id="2.7.1.121" evidence="8"/>
<dbReference type="Proteomes" id="UP000647172">
    <property type="component" value="Unassembled WGS sequence"/>
</dbReference>
<dbReference type="PROSITE" id="PS00742">
    <property type="entry name" value="PEP_ENZYMES_2"/>
    <property type="match status" value="1"/>
</dbReference>
<dbReference type="GO" id="GO:0009401">
    <property type="term" value="P:phosphoenolpyruvate-dependent sugar phosphotransferase system"/>
    <property type="evidence" value="ECO:0007669"/>
    <property type="project" value="UniProtKB-KW"/>
</dbReference>
<evidence type="ECO:0000256" key="20">
    <source>
        <dbReference type="SAM" id="MobiDB-lite"/>
    </source>
</evidence>
<dbReference type="SUPFAM" id="SSF55594">
    <property type="entry name" value="HPr-like"/>
    <property type="match status" value="1"/>
</dbReference>
<feature type="compositionally biased region" description="Low complexity" evidence="20">
    <location>
        <begin position="278"/>
        <end position="301"/>
    </location>
</feature>
<feature type="chain" id="PRO_5037090821" description="Phosphocarrier protein HPr" evidence="21">
    <location>
        <begin position="22"/>
        <end position="846"/>
    </location>
</feature>
<dbReference type="PROSITE" id="PS51350">
    <property type="entry name" value="PTS_HPR_DOM"/>
    <property type="match status" value="1"/>
</dbReference>
<accession>A0A919JNI2</accession>
<dbReference type="PROSITE" id="PS00369">
    <property type="entry name" value="PTS_HPR_HIS"/>
    <property type="match status" value="1"/>
</dbReference>
<sequence length="846" mass="85517">MVGLVVVSHSRVLAGAAAALAAEMIQGVPVPVEIAAGLDDETFGTDAVAIAEAVAAADRGDGVVVLMDLGSAVLSAELALDLMPDDRRDRVVLCPGPLVEGLVAAAVAAAGGAGRDEVAAEATAGLAGKQSQLGAPAATSADTGDGAGDGPSATVVVRNRHGLHARPAARLVALARSLDAQVRIRNADTGSPWAPATSLSRVATLGVRHGQRIEVRASGPRARAAVDRVVALAGRAFDETEETAGAGPQPWAADQPRGGPADQAEDRGRAALSGRAEGGPAAQASGGTGAGQPAAGWPASPGIAIGPARRLSAAPLAVPDVPAREPAREWQRIGDALTAVRHDLARLRAATGGEGSIFDAHLLLLDDDDLLAEVRSRTDAGESAPRAWAAATDRIAGEFEALADPYLKARAADVRAVADQTLRALLGVPGEVVAGSGVLIAADLTPAGAAGLDPGRIAGVLLASGSPAAHSAILLRTRGIPAVVGAGPAVLEIADGTPVALDGRTGEVLVAPAEPVLAELRARARDQESRRRHAAGRAAAPAVTRDGVTVEVGANVGSPADARAAAEHGADLVGLIRTEFLFLDRDAAPDVAEQEAAWREIAGALGGRRITVRTLDVGGDKPLRYLPAPVEANPFLGVRGLRYTLRHPALLTDQLLAVVRVARDVPVSVMFPMVSTVGELLRARRMLDDVIAREGGGPPAGLRVGIMVEVPSAALKAATFAPYVDFLSIGTNDLTQYALAAERGNPALAELADGLDPGVLRLIDAACRGAGERVTVAVCGELAGDEAAAPLLTGLGVRELSVTPPAVPAIKEAVRATDRAAAADLARAALGRPDAAAVRALLGAGR</sequence>
<evidence type="ECO:0000256" key="19">
    <source>
        <dbReference type="ARBA" id="ARBA00046577"/>
    </source>
</evidence>
<dbReference type="InterPro" id="IPR036662">
    <property type="entry name" value="PTS_EIIA_man-typ_sf"/>
</dbReference>
<dbReference type="InterPro" id="IPR004701">
    <property type="entry name" value="PTS_EIIA_man-typ"/>
</dbReference>
<dbReference type="Gene3D" id="3.50.30.10">
    <property type="entry name" value="Phosphohistidine domain"/>
    <property type="match status" value="1"/>
</dbReference>
<dbReference type="SUPFAM" id="SSF53062">
    <property type="entry name" value="PTS system fructose IIA component-like"/>
    <property type="match status" value="1"/>
</dbReference>
<dbReference type="Pfam" id="PF00391">
    <property type="entry name" value="PEP-utilizers"/>
    <property type="match status" value="1"/>
</dbReference>
<feature type="domain" description="PTS EIIA type-4" evidence="22">
    <location>
        <begin position="1"/>
        <end position="132"/>
    </location>
</feature>
<comment type="caution">
    <text evidence="24">The sequence shown here is derived from an EMBL/GenBank/DDBJ whole genome shotgun (WGS) entry which is preliminary data.</text>
</comment>
<protein>
    <recommendedName>
        <fullName evidence="10">Phosphocarrier protein HPr</fullName>
        <ecNumber evidence="8">2.7.1.121</ecNumber>
        <ecNumber evidence="9">2.7.3.9</ecNumber>
    </recommendedName>
</protein>
<evidence type="ECO:0000256" key="5">
    <source>
        <dbReference type="ARBA" id="ARBA00003681"/>
    </source>
</evidence>
<keyword evidence="18" id="KW-0460">Magnesium</keyword>
<dbReference type="PANTHER" id="PTHR46244:SF6">
    <property type="entry name" value="PHOSPHOENOLPYRUVATE-PROTEIN PHOSPHOTRANSFERASE"/>
    <property type="match status" value="1"/>
</dbReference>
<organism evidence="24 25">
    <name type="scientific">Actinoplanes nipponensis</name>
    <dbReference type="NCBI Taxonomy" id="135950"/>
    <lineage>
        <taxon>Bacteria</taxon>
        <taxon>Bacillati</taxon>
        <taxon>Actinomycetota</taxon>
        <taxon>Actinomycetes</taxon>
        <taxon>Micromonosporales</taxon>
        <taxon>Micromonosporaceae</taxon>
        <taxon>Actinoplanes</taxon>
    </lineage>
</organism>
<dbReference type="Pfam" id="PF00381">
    <property type="entry name" value="PTS-HPr"/>
    <property type="match status" value="1"/>
</dbReference>
<keyword evidence="17" id="KW-0418">Kinase</keyword>
<evidence type="ECO:0000256" key="12">
    <source>
        <dbReference type="ARBA" id="ARBA00022490"/>
    </source>
</evidence>
<dbReference type="GO" id="GO:0005737">
    <property type="term" value="C:cytoplasm"/>
    <property type="evidence" value="ECO:0007669"/>
    <property type="project" value="UniProtKB-SubCell"/>
</dbReference>
<evidence type="ECO:0000256" key="14">
    <source>
        <dbReference type="ARBA" id="ARBA00022679"/>
    </source>
</evidence>
<dbReference type="InterPro" id="IPR001020">
    <property type="entry name" value="PTS_HPr_His_P_site"/>
</dbReference>
<dbReference type="Pfam" id="PF02896">
    <property type="entry name" value="PEP-utilizers_C"/>
    <property type="match status" value="1"/>
</dbReference>
<dbReference type="RefSeq" id="WP_203776280.1">
    <property type="nucleotide sequence ID" value="NZ_BOMQ01000091.1"/>
</dbReference>
<dbReference type="SUPFAM" id="SSF51621">
    <property type="entry name" value="Phosphoenolpyruvate/pyruvate domain"/>
    <property type="match status" value="1"/>
</dbReference>
<comment type="subcellular location">
    <subcellularLocation>
        <location evidence="6">Cytoplasm</location>
    </subcellularLocation>
</comment>
<gene>
    <name evidence="24" type="ORF">Ani05nite_74100</name>
</gene>
<dbReference type="EC" id="2.7.3.9" evidence="9"/>
<dbReference type="PRINTS" id="PR01736">
    <property type="entry name" value="PHPHTRNFRASE"/>
</dbReference>
<feature type="signal peptide" evidence="21">
    <location>
        <begin position="1"/>
        <end position="21"/>
    </location>
</feature>
<dbReference type="Gene3D" id="3.40.50.510">
    <property type="entry name" value="Phosphotransferase system, mannose-type IIA component"/>
    <property type="match status" value="1"/>
</dbReference>
<dbReference type="NCBIfam" id="TIGR01003">
    <property type="entry name" value="PTS_HPr_family"/>
    <property type="match status" value="1"/>
</dbReference>
<evidence type="ECO:0000256" key="8">
    <source>
        <dbReference type="ARBA" id="ARBA00012095"/>
    </source>
</evidence>
<dbReference type="GO" id="GO:0047324">
    <property type="term" value="F:phosphoenolpyruvate-glycerone phosphotransferase activity"/>
    <property type="evidence" value="ECO:0007669"/>
    <property type="project" value="UniProtKB-EC"/>
</dbReference>
<evidence type="ECO:0000256" key="13">
    <source>
        <dbReference type="ARBA" id="ARBA00022597"/>
    </source>
</evidence>
<dbReference type="InterPro" id="IPR006318">
    <property type="entry name" value="PTS_EI-like"/>
</dbReference>
<reference evidence="24" key="1">
    <citation type="submission" date="2021-01" db="EMBL/GenBank/DDBJ databases">
        <title>Whole genome shotgun sequence of Actinoplanes nipponensis NBRC 14063.</title>
        <authorList>
            <person name="Komaki H."/>
            <person name="Tamura T."/>
        </authorList>
    </citation>
    <scope>NUCLEOTIDE SEQUENCE</scope>
    <source>
        <strain evidence="24">NBRC 14063</strain>
    </source>
</reference>
<comment type="function">
    <text evidence="4">Component of the dihydroxyacetone kinase complex, which is responsible for the phosphoenolpyruvate (PEP)-dependent phosphorylation of dihydroxyacetone. DhaM serves as the phosphoryl donor. Is phosphorylated by phosphoenolpyruvate in an EI- and HPr-dependent reaction, and a phosphorelay system on histidine residues finally leads to phosphoryl transfer to DhaL and dihydroxyacetone.</text>
</comment>
<evidence type="ECO:0000256" key="18">
    <source>
        <dbReference type="ARBA" id="ARBA00022842"/>
    </source>
</evidence>
<evidence type="ECO:0000256" key="15">
    <source>
        <dbReference type="ARBA" id="ARBA00022683"/>
    </source>
</evidence>
<keyword evidence="15" id="KW-0598">Phosphotransferase system</keyword>
<dbReference type="InterPro" id="IPR000032">
    <property type="entry name" value="HPr-like"/>
</dbReference>
<dbReference type="SUPFAM" id="SSF47831">
    <property type="entry name" value="Enzyme I of the PEP:sugar phosphotransferase system HPr-binding (sub)domain"/>
    <property type="match status" value="1"/>
</dbReference>
<dbReference type="NCBIfam" id="TIGR01417">
    <property type="entry name" value="PTS_I_fam"/>
    <property type="match status" value="1"/>
</dbReference>
<dbReference type="InterPro" id="IPR040442">
    <property type="entry name" value="Pyrv_kinase-like_dom_sf"/>
</dbReference>
<dbReference type="CDD" id="cd00367">
    <property type="entry name" value="PTS-HPr_like"/>
    <property type="match status" value="1"/>
</dbReference>
<dbReference type="InterPro" id="IPR000121">
    <property type="entry name" value="PEP_util_C"/>
</dbReference>
<dbReference type="InterPro" id="IPR008731">
    <property type="entry name" value="PTS_EIN"/>
</dbReference>
<dbReference type="InterPro" id="IPR036637">
    <property type="entry name" value="Phosphohistidine_dom_sf"/>
</dbReference>
<dbReference type="InterPro" id="IPR050499">
    <property type="entry name" value="PEP-utilizing_PTS_enzyme"/>
</dbReference>
<comment type="cofactor">
    <cofactor evidence="3">
        <name>Mg(2+)</name>
        <dbReference type="ChEBI" id="CHEBI:18420"/>
    </cofactor>
</comment>
<evidence type="ECO:0000256" key="4">
    <source>
        <dbReference type="ARBA" id="ARBA00002788"/>
    </source>
</evidence>
<dbReference type="InterPro" id="IPR008279">
    <property type="entry name" value="PEP-util_enz_mobile_dom"/>
</dbReference>
<evidence type="ECO:0000256" key="2">
    <source>
        <dbReference type="ARBA" id="ARBA00001113"/>
    </source>
</evidence>
<evidence type="ECO:0000256" key="16">
    <source>
        <dbReference type="ARBA" id="ARBA00022723"/>
    </source>
</evidence>
<evidence type="ECO:0000256" key="3">
    <source>
        <dbReference type="ARBA" id="ARBA00001946"/>
    </source>
</evidence>
<dbReference type="NCBIfam" id="TIGR02364">
    <property type="entry name" value="dha_pts"/>
    <property type="match status" value="1"/>
</dbReference>